<evidence type="ECO:0000256" key="4">
    <source>
        <dbReference type="ARBA" id="ARBA00022840"/>
    </source>
</evidence>
<comment type="catalytic activity">
    <reaction evidence="7">
        <text>[glutamine synthetase]-L-tyrosine + ATP = [glutamine synthetase]-O(4)-(5'-adenylyl)-L-tyrosine + diphosphate</text>
        <dbReference type="Rhea" id="RHEA:18589"/>
        <dbReference type="Rhea" id="RHEA-COMP:10660"/>
        <dbReference type="Rhea" id="RHEA-COMP:10661"/>
        <dbReference type="ChEBI" id="CHEBI:30616"/>
        <dbReference type="ChEBI" id="CHEBI:33019"/>
        <dbReference type="ChEBI" id="CHEBI:46858"/>
        <dbReference type="ChEBI" id="CHEBI:83624"/>
        <dbReference type="EC" id="2.7.7.42"/>
    </reaction>
</comment>
<dbReference type="Gene3D" id="1.20.120.330">
    <property type="entry name" value="Nucleotidyltransferases domain 2"/>
    <property type="match status" value="2"/>
</dbReference>
<feature type="domain" description="Glutamate-ammonia ligase adenylyltransferase repeated" evidence="8">
    <location>
        <begin position="36"/>
        <end position="279"/>
    </location>
</feature>
<evidence type="ECO:0000256" key="1">
    <source>
        <dbReference type="ARBA" id="ARBA00022679"/>
    </source>
</evidence>
<dbReference type="Pfam" id="PF08335">
    <property type="entry name" value="GlnD_UR_UTase"/>
    <property type="match status" value="2"/>
</dbReference>
<feature type="domain" description="Glutamate-ammonia ligase adenylyltransferase repeated" evidence="8">
    <location>
        <begin position="554"/>
        <end position="809"/>
    </location>
</feature>
<comment type="catalytic activity">
    <reaction evidence="7">
        <text>[glutamine synthetase]-O(4)-(5'-adenylyl)-L-tyrosine + phosphate = [glutamine synthetase]-L-tyrosine + ADP</text>
        <dbReference type="Rhea" id="RHEA:43716"/>
        <dbReference type="Rhea" id="RHEA-COMP:10660"/>
        <dbReference type="Rhea" id="RHEA-COMP:10661"/>
        <dbReference type="ChEBI" id="CHEBI:43474"/>
        <dbReference type="ChEBI" id="CHEBI:46858"/>
        <dbReference type="ChEBI" id="CHEBI:83624"/>
        <dbReference type="ChEBI" id="CHEBI:456216"/>
        <dbReference type="EC" id="2.7.7.89"/>
    </reaction>
</comment>
<comment type="function">
    <text evidence="7">Involved in the regulation of glutamine synthetase GlnA, a key enzyme in the process to assimilate ammonia. When cellular nitrogen levels are high, the C-terminal adenylyl transferase (AT) inactivates GlnA by covalent transfer of an adenylyl group from ATP to specific tyrosine residue of GlnA, thus reducing its activity. Conversely, when nitrogen levels are low, the N-terminal adenylyl removase (AR) activates GlnA by removing the adenylyl group by phosphorolysis, increasing its activity. The regulatory region of GlnE binds the signal transduction protein PII (GlnB) which indicates the nitrogen status of the cell.</text>
</comment>
<keyword evidence="2 7" id="KW-0548">Nucleotidyltransferase</keyword>
<dbReference type="PANTHER" id="PTHR30621">
    <property type="entry name" value="GLUTAMINE SYNTHETASE ADENYLYLTRANSFERASE"/>
    <property type="match status" value="1"/>
</dbReference>
<dbReference type="SUPFAM" id="SSF81301">
    <property type="entry name" value="Nucleotidyltransferase"/>
    <property type="match status" value="2"/>
</dbReference>
<dbReference type="GO" id="GO:0005524">
    <property type="term" value="F:ATP binding"/>
    <property type="evidence" value="ECO:0007669"/>
    <property type="project" value="UniProtKB-UniRule"/>
</dbReference>
<evidence type="ECO:0000259" key="8">
    <source>
        <dbReference type="Pfam" id="PF03710"/>
    </source>
</evidence>
<evidence type="ECO:0000313" key="10">
    <source>
        <dbReference type="EMBL" id="ROR29602.1"/>
    </source>
</evidence>
<dbReference type="EC" id="2.7.7.42" evidence="7"/>
<dbReference type="Gene3D" id="3.30.460.10">
    <property type="entry name" value="Beta Polymerase, domain 2"/>
    <property type="match status" value="2"/>
</dbReference>
<name>A0A3N1XWN1_9GAMM</name>
<accession>A0A3N1XWN1</accession>
<keyword evidence="5 7" id="KW-0460">Magnesium</keyword>
<evidence type="ECO:0000256" key="7">
    <source>
        <dbReference type="HAMAP-Rule" id="MF_00802"/>
    </source>
</evidence>
<feature type="region of interest" description="Adenylyl transferase" evidence="7">
    <location>
        <begin position="451"/>
        <end position="961"/>
    </location>
</feature>
<evidence type="ECO:0000256" key="3">
    <source>
        <dbReference type="ARBA" id="ARBA00022741"/>
    </source>
</evidence>
<keyword evidence="6 7" id="KW-0511">Multifunctional enzyme</keyword>
<dbReference type="OrthoDB" id="9759366at2"/>
<dbReference type="Proteomes" id="UP000276634">
    <property type="component" value="Unassembled WGS sequence"/>
</dbReference>
<dbReference type="Pfam" id="PF03710">
    <property type="entry name" value="GlnE"/>
    <property type="match status" value="2"/>
</dbReference>
<dbReference type="InterPro" id="IPR013546">
    <property type="entry name" value="PII_UdlTrfase/GS_AdlTrfase"/>
</dbReference>
<keyword evidence="1 7" id="KW-0808">Transferase</keyword>
<reference evidence="10 11" key="1">
    <citation type="submission" date="2018-11" db="EMBL/GenBank/DDBJ databases">
        <title>Genomic Encyclopedia of Type Strains, Phase IV (KMG-IV): sequencing the most valuable type-strain genomes for metagenomic binning, comparative biology and taxonomic classification.</title>
        <authorList>
            <person name="Goeker M."/>
        </authorList>
    </citation>
    <scope>NUCLEOTIDE SEQUENCE [LARGE SCALE GENOMIC DNA]</scope>
    <source>
        <strain evidence="10 11">DSM 100275</strain>
    </source>
</reference>
<keyword evidence="3 7" id="KW-0547">Nucleotide-binding</keyword>
<feature type="domain" description="PII-uridylyltransferase/Glutamine-synthetase adenylyltransferase" evidence="9">
    <location>
        <begin position="824"/>
        <end position="917"/>
    </location>
</feature>
<dbReference type="GO" id="GO:0000820">
    <property type="term" value="P:regulation of glutamine family amino acid metabolic process"/>
    <property type="evidence" value="ECO:0007669"/>
    <property type="project" value="UniProtKB-UniRule"/>
</dbReference>
<dbReference type="HAMAP" id="MF_00802">
    <property type="entry name" value="GlnE"/>
    <property type="match status" value="1"/>
</dbReference>
<keyword evidence="4 7" id="KW-0067">ATP-binding</keyword>
<feature type="domain" description="PII-uridylyltransferase/Glutamine-synthetase adenylyltransferase" evidence="9">
    <location>
        <begin position="300"/>
        <end position="437"/>
    </location>
</feature>
<dbReference type="Gene3D" id="1.20.120.1510">
    <property type="match status" value="1"/>
</dbReference>
<protein>
    <recommendedName>
        <fullName evidence="7">Bifunctional glutamine synthetase adenylyltransferase/adenylyl-removing enzyme</fullName>
    </recommendedName>
    <alternativeName>
        <fullName evidence="7">ATP:glutamine synthetase adenylyltransferase</fullName>
    </alternativeName>
    <alternativeName>
        <fullName evidence="7">ATase</fullName>
    </alternativeName>
    <domain>
        <recommendedName>
            <fullName evidence="7">Glutamine synthetase adenylyl-L-tyrosine phosphorylase</fullName>
            <ecNumber evidence="7">2.7.7.89</ecNumber>
        </recommendedName>
        <alternativeName>
            <fullName evidence="7">Adenylyl removase</fullName>
            <shortName evidence="7">AR</shortName>
            <shortName evidence="7">AT-N</shortName>
        </alternativeName>
    </domain>
    <domain>
        <recommendedName>
            <fullName evidence="7">Glutamine synthetase adenylyl transferase</fullName>
            <ecNumber evidence="7">2.7.7.42</ecNumber>
        </recommendedName>
        <alternativeName>
            <fullName evidence="7">Adenylyl transferase</fullName>
            <shortName evidence="7">AT</shortName>
            <shortName evidence="7">AT-C</shortName>
        </alternativeName>
    </domain>
</protein>
<comment type="caution">
    <text evidence="10">The sequence shown here is derived from an EMBL/GenBank/DDBJ whole genome shotgun (WGS) entry which is preliminary data.</text>
</comment>
<dbReference type="FunFam" id="3.30.460.10:FF:000009">
    <property type="entry name" value="Bifunctional glutamine synthetase adenylyltransferase/adenylyl-removing enzyme"/>
    <property type="match status" value="2"/>
</dbReference>
<dbReference type="InterPro" id="IPR043519">
    <property type="entry name" value="NT_sf"/>
</dbReference>
<dbReference type="Gene3D" id="1.10.4050.10">
    <property type="entry name" value="Glutamine synthase adenylyltransferase GlnE"/>
    <property type="match status" value="1"/>
</dbReference>
<dbReference type="EC" id="2.7.7.89" evidence="7"/>
<evidence type="ECO:0000313" key="11">
    <source>
        <dbReference type="Proteomes" id="UP000276634"/>
    </source>
</evidence>
<dbReference type="SUPFAM" id="SSF81593">
    <property type="entry name" value="Nucleotidyltransferase substrate binding subunit/domain"/>
    <property type="match status" value="2"/>
</dbReference>
<keyword evidence="11" id="KW-1185">Reference proteome</keyword>
<proteinExistence type="inferred from homology"/>
<dbReference type="AlphaFoldDB" id="A0A3N1XWN1"/>
<evidence type="ECO:0000256" key="5">
    <source>
        <dbReference type="ARBA" id="ARBA00022842"/>
    </source>
</evidence>
<dbReference type="CDD" id="cd05401">
    <property type="entry name" value="NT_GlnE_GlnD_like"/>
    <property type="match status" value="2"/>
</dbReference>
<dbReference type="GO" id="GO:0005829">
    <property type="term" value="C:cytosol"/>
    <property type="evidence" value="ECO:0007669"/>
    <property type="project" value="TreeGrafter"/>
</dbReference>
<dbReference type="InterPro" id="IPR005190">
    <property type="entry name" value="GlnE_rpt_dom"/>
</dbReference>
<dbReference type="PANTHER" id="PTHR30621:SF0">
    <property type="entry name" value="BIFUNCTIONAL GLUTAMINE SYNTHETASE ADENYLYLTRANSFERASE_ADENYLYL-REMOVING ENZYME"/>
    <property type="match status" value="1"/>
</dbReference>
<comment type="cofactor">
    <cofactor evidence="7">
        <name>Mg(2+)</name>
        <dbReference type="ChEBI" id="CHEBI:18420"/>
    </cofactor>
</comment>
<dbReference type="FunFam" id="1.20.120.330:FF:000005">
    <property type="entry name" value="Bifunctional glutamine synthetase adenylyltransferase/adenylyl-removing enzyme"/>
    <property type="match status" value="1"/>
</dbReference>
<dbReference type="RefSeq" id="WP_123402011.1">
    <property type="nucleotide sequence ID" value="NZ_RJVI01000003.1"/>
</dbReference>
<dbReference type="GO" id="GO:0008882">
    <property type="term" value="F:[glutamate-ammonia-ligase] adenylyltransferase activity"/>
    <property type="evidence" value="ECO:0007669"/>
    <property type="project" value="UniProtKB-UniRule"/>
</dbReference>
<comment type="similarity">
    <text evidence="7">Belongs to the GlnE family.</text>
</comment>
<evidence type="ECO:0000259" key="9">
    <source>
        <dbReference type="Pfam" id="PF08335"/>
    </source>
</evidence>
<organism evidence="10 11">
    <name type="scientific">Inmirania thermothiophila</name>
    <dbReference type="NCBI Taxonomy" id="1750597"/>
    <lineage>
        <taxon>Bacteria</taxon>
        <taxon>Pseudomonadati</taxon>
        <taxon>Pseudomonadota</taxon>
        <taxon>Gammaproteobacteria</taxon>
        <taxon>Chromatiales</taxon>
        <taxon>Ectothiorhodospiraceae</taxon>
        <taxon>Inmirania</taxon>
    </lineage>
</organism>
<evidence type="ECO:0000256" key="6">
    <source>
        <dbReference type="ARBA" id="ARBA00023268"/>
    </source>
</evidence>
<dbReference type="GO" id="GO:0047388">
    <property type="term" value="F:[glutamine synthetase]-adenylyl-L-tyrosine phosphorylase activity"/>
    <property type="evidence" value="ECO:0007669"/>
    <property type="project" value="UniProtKB-EC"/>
</dbReference>
<keyword evidence="10" id="KW-0436">Ligase</keyword>
<gene>
    <name evidence="7" type="primary">glnE</name>
    <name evidence="10" type="ORF">EDC57_2273</name>
</gene>
<sequence>MEGVPAGLPAALAQRVEERVGALATAVPALAGREAQAAQVLAASDFVAESLAREPAMLQALLASGDLDRPADAAEMRRRVAAALADAADEAALMAALRRVRRREMVRIAWRDILGLAAIESVLEETSWLAEACIDEALARLEAWSEETWGRPAAAEDGQARLVVLGLGKLGAWELNFSSDVDLVFAYPARGTTSRGLDHEEYFTRLARRLIRVLDERTADGFVFRVDTRLRPYGKSGPLVMSFAQMEAYYQIHGREWERYALIKARPVAGARAAGETLLESLRPFVYRRYLDYGAFEALREMKAMIVREVRRRGMEDDIKLGPGGIREIEFIGQAFQLVRGGRMPALRERRLLRVLEVLGREGLLPEAAATELAAAYRFLRRVENRLQQLADAQTHRLPGDETARARIGCALGFDGWEAFSAALAAHRRRVETHFEGVVTAPQAEAGGADEACAAVWGGALGAAEAEAVLARLGYGDAAAALRRLAALRDGRLVATLSETARRRLDRLMPLLLAAVGRAEGPDRTLPRVLDVVEAIARRSAYVALLLESPLALSQLVRLCAASPWIARLLARHPVLLDELMDPRTLYAPPRREALARELDALLEGAAADDLEEQMERLRQFRQVNVLRVAAADVSGALPLMVVSDHLTEIAEVVLQRVLALARAQLVARHGEPWCEDAAGRRRAGFAVVAYGKLGGIELGYGSDLDLVFLHDSTGAAQQTDGPRPLDNATFFARLAQRIIHILTTPTAGGVLYEVDTRLRPSGKAGLLVSSLDAFARYQREEAWTWEHQALVRARVVAGDAGLAQRFAEVRAEVLGRPRDPEALRREVREMRARQRRELDRSDTAWFDLKHGAGGIGDIEFLVQYLVLRWGGEDPEVLRWTDNIRQLEALAAGGHLAAADAEALAEAYRRLRGAVHRAALQEQPARAPRDAFVEERACVRALWQRIMEDGGGEIGKRADLP</sequence>
<dbReference type="InterPro" id="IPR023057">
    <property type="entry name" value="GlnE"/>
</dbReference>
<feature type="region of interest" description="Adenylyl removase" evidence="7">
    <location>
        <begin position="1"/>
        <end position="443"/>
    </location>
</feature>
<dbReference type="NCBIfam" id="NF008292">
    <property type="entry name" value="PRK11072.1"/>
    <property type="match status" value="1"/>
</dbReference>
<dbReference type="EMBL" id="RJVI01000003">
    <property type="protein sequence ID" value="ROR29602.1"/>
    <property type="molecule type" value="Genomic_DNA"/>
</dbReference>
<dbReference type="GO" id="GO:0016874">
    <property type="term" value="F:ligase activity"/>
    <property type="evidence" value="ECO:0007669"/>
    <property type="project" value="UniProtKB-KW"/>
</dbReference>
<dbReference type="GO" id="GO:0000287">
    <property type="term" value="F:magnesium ion binding"/>
    <property type="evidence" value="ECO:0007669"/>
    <property type="project" value="UniProtKB-UniRule"/>
</dbReference>
<evidence type="ECO:0000256" key="2">
    <source>
        <dbReference type="ARBA" id="ARBA00022695"/>
    </source>
</evidence>